<dbReference type="RefSeq" id="WP_146364794.1">
    <property type="nucleotide sequence ID" value="NZ_CP042261.1"/>
</dbReference>
<proteinExistence type="predicted"/>
<dbReference type="KEGG" id="lit:FPZ52_07110"/>
<organism evidence="2 3">
    <name type="scientific">Qingshengfaniella alkalisoli</name>
    <dbReference type="NCBI Taxonomy" id="2599296"/>
    <lineage>
        <taxon>Bacteria</taxon>
        <taxon>Pseudomonadati</taxon>
        <taxon>Pseudomonadota</taxon>
        <taxon>Alphaproteobacteria</taxon>
        <taxon>Rhodobacterales</taxon>
        <taxon>Paracoccaceae</taxon>
        <taxon>Qingshengfaniella</taxon>
    </lineage>
</organism>
<evidence type="ECO:0000313" key="2">
    <source>
        <dbReference type="EMBL" id="QDY69415.1"/>
    </source>
</evidence>
<dbReference type="OrthoDB" id="7867965at2"/>
<feature type="chain" id="PRO_5023070993" evidence="1">
    <location>
        <begin position="27"/>
        <end position="142"/>
    </location>
</feature>
<feature type="signal peptide" evidence="1">
    <location>
        <begin position="1"/>
        <end position="26"/>
    </location>
</feature>
<dbReference type="AlphaFoldDB" id="A0A5B8I700"/>
<keyword evidence="1" id="KW-0732">Signal</keyword>
<reference evidence="2 3" key="1">
    <citation type="submission" date="2019-07" db="EMBL/GenBank/DDBJ databases">
        <title>Litoreibacter alkalisoli sp. nov., isolated from saline-alkaline soil.</title>
        <authorList>
            <person name="Wang S."/>
            <person name="Xu L."/>
            <person name="Xing Y.-T."/>
            <person name="Sun J.-Q."/>
        </authorList>
    </citation>
    <scope>NUCLEOTIDE SEQUENCE [LARGE SCALE GENOMIC DNA]</scope>
    <source>
        <strain evidence="2 3">LN3S51</strain>
    </source>
</reference>
<protein>
    <submittedName>
        <fullName evidence="2">Outer membrane protein assembly factor BamE</fullName>
    </submittedName>
</protein>
<accession>A0A5B8I700</accession>
<dbReference type="EMBL" id="CP042261">
    <property type="protein sequence ID" value="QDY69415.1"/>
    <property type="molecule type" value="Genomic_DNA"/>
</dbReference>
<evidence type="ECO:0000256" key="1">
    <source>
        <dbReference type="SAM" id="SignalP"/>
    </source>
</evidence>
<name>A0A5B8I700_9RHOB</name>
<evidence type="ECO:0000313" key="3">
    <source>
        <dbReference type="Proteomes" id="UP000318483"/>
    </source>
</evidence>
<dbReference type="Proteomes" id="UP000318483">
    <property type="component" value="Chromosome"/>
</dbReference>
<keyword evidence="3" id="KW-1185">Reference proteome</keyword>
<gene>
    <name evidence="2" type="ORF">FPZ52_07110</name>
</gene>
<sequence length="142" mass="16322">MKHINGRKVLFALLATGLLPLGHAVAQETEQLNRVDPRREFSTVWRAYPEMDAEYARAGTQLSVDQVRQVTIGQSQDELYQLLGRAKVGYPDGSWEYHLSLPLVGTDRLVCQYRVYFDEEDRVELAVWRRPQCADLVLDEQS</sequence>